<dbReference type="PROSITE" id="PS00455">
    <property type="entry name" value="AMP_BINDING"/>
    <property type="match status" value="1"/>
</dbReference>
<feature type="domain" description="AMP-dependent synthetase/ligase" evidence="1">
    <location>
        <begin position="12"/>
        <end position="329"/>
    </location>
</feature>
<dbReference type="CDD" id="cd04433">
    <property type="entry name" value="AFD_class_I"/>
    <property type="match status" value="1"/>
</dbReference>
<dbReference type="EMBL" id="BAAAYN010000003">
    <property type="protein sequence ID" value="GAA3382524.1"/>
    <property type="molecule type" value="Genomic_DNA"/>
</dbReference>
<dbReference type="InterPro" id="IPR045851">
    <property type="entry name" value="AMP-bd_C_sf"/>
</dbReference>
<dbReference type="InterPro" id="IPR050237">
    <property type="entry name" value="ATP-dep_AMP-bd_enzyme"/>
</dbReference>
<evidence type="ECO:0008006" key="5">
    <source>
        <dbReference type="Google" id="ProtNLM"/>
    </source>
</evidence>
<evidence type="ECO:0000313" key="3">
    <source>
        <dbReference type="EMBL" id="GAA3382524.1"/>
    </source>
</evidence>
<dbReference type="PANTHER" id="PTHR43767:SF1">
    <property type="entry name" value="NONRIBOSOMAL PEPTIDE SYNTHASE PES1 (EUROFUNG)-RELATED"/>
    <property type="match status" value="1"/>
</dbReference>
<dbReference type="RefSeq" id="WP_345726261.1">
    <property type="nucleotide sequence ID" value="NZ_BAAAYN010000003.1"/>
</dbReference>
<comment type="caution">
    <text evidence="3">The sequence shown here is derived from an EMBL/GenBank/DDBJ whole genome shotgun (WGS) entry which is preliminary data.</text>
</comment>
<dbReference type="InterPro" id="IPR042099">
    <property type="entry name" value="ANL_N_sf"/>
</dbReference>
<proteinExistence type="predicted"/>
<accession>A0ABP6SR83</accession>
<dbReference type="InterPro" id="IPR025110">
    <property type="entry name" value="AMP-bd_C"/>
</dbReference>
<dbReference type="PANTHER" id="PTHR43767">
    <property type="entry name" value="LONG-CHAIN-FATTY-ACID--COA LIGASE"/>
    <property type="match status" value="1"/>
</dbReference>
<feature type="domain" description="AMP-binding enzyme C-terminal" evidence="2">
    <location>
        <begin position="468"/>
        <end position="520"/>
    </location>
</feature>
<dbReference type="Pfam" id="PF13193">
    <property type="entry name" value="AMP-binding_C"/>
    <property type="match status" value="2"/>
</dbReference>
<evidence type="ECO:0000259" key="2">
    <source>
        <dbReference type="Pfam" id="PF13193"/>
    </source>
</evidence>
<dbReference type="InterPro" id="IPR020845">
    <property type="entry name" value="AMP-binding_CS"/>
</dbReference>
<evidence type="ECO:0000259" key="1">
    <source>
        <dbReference type="Pfam" id="PF00501"/>
    </source>
</evidence>
<sequence length="531" mass="55998">MLAALLLDHPFPDDEPLLHTADRMLTAGEARAGVTELAQRLRAGDVRPGTAVAVRLPNSPESVIAMTAIWSAGAVFVPVNAAAPAAEAERALEAARPAALVEPAPDGGLHVRHLDGAVRTYPDGTAFLTWTSGTTGTPKAILHTHDGYLELLDRVLGPLRGRGPSGRPPSPNLIPVSLALNSGIYNALFGLRAGAALVIMDRFRPREFADLLARFGIRSTVLPPAAIVTLNASDVEALSPLRYVRSITAPLSPLHARRFTDRFGAFVLNSYGQAEVGEVIGWTAADAKAHPEKVGAAGRPLPGVAVRIAAPEGEIGPLWVRPPRMASGYATGEQLADRIDAEGFVDTGDLARVDADGFVWIEGRAGDLINRGGNKVFPEQVEEVLRLSPAVAEAAVVGAPDDRLGEVPVAFVVDAPGAPPAPDEALAKLCREHLVAYKVPVAFVVDAPGAPPAPDEALAKLCREHLVAYKVPVAFVVDAPGAPPAPDEALAKLCREHLVAYKVPVAFHRVDALPRTEVGKLRRGDLVRRLA</sequence>
<evidence type="ECO:0000313" key="4">
    <source>
        <dbReference type="Proteomes" id="UP001501676"/>
    </source>
</evidence>
<protein>
    <recommendedName>
        <fullName evidence="5">AMP-dependent synthetase</fullName>
    </recommendedName>
</protein>
<gene>
    <name evidence="3" type="ORF">GCM10020369_04720</name>
</gene>
<dbReference type="Pfam" id="PF00501">
    <property type="entry name" value="AMP-binding"/>
    <property type="match status" value="1"/>
</dbReference>
<organism evidence="3 4">
    <name type="scientific">Cryptosporangium minutisporangium</name>
    <dbReference type="NCBI Taxonomy" id="113569"/>
    <lineage>
        <taxon>Bacteria</taxon>
        <taxon>Bacillati</taxon>
        <taxon>Actinomycetota</taxon>
        <taxon>Actinomycetes</taxon>
        <taxon>Cryptosporangiales</taxon>
        <taxon>Cryptosporangiaceae</taxon>
        <taxon>Cryptosporangium</taxon>
    </lineage>
</organism>
<reference evidence="4" key="1">
    <citation type="journal article" date="2019" name="Int. J. Syst. Evol. Microbiol.">
        <title>The Global Catalogue of Microorganisms (GCM) 10K type strain sequencing project: providing services to taxonomists for standard genome sequencing and annotation.</title>
        <authorList>
            <consortium name="The Broad Institute Genomics Platform"/>
            <consortium name="The Broad Institute Genome Sequencing Center for Infectious Disease"/>
            <person name="Wu L."/>
            <person name="Ma J."/>
        </authorList>
    </citation>
    <scope>NUCLEOTIDE SEQUENCE [LARGE SCALE GENOMIC DNA]</scope>
    <source>
        <strain evidence="4">JCM 9458</strain>
    </source>
</reference>
<dbReference type="Gene3D" id="3.40.50.12780">
    <property type="entry name" value="N-terminal domain of ligase-like"/>
    <property type="match status" value="1"/>
</dbReference>
<keyword evidence="4" id="KW-1185">Reference proteome</keyword>
<dbReference type="Gene3D" id="3.30.300.30">
    <property type="match status" value="2"/>
</dbReference>
<dbReference type="Proteomes" id="UP001501676">
    <property type="component" value="Unassembled WGS sequence"/>
</dbReference>
<name>A0ABP6SR83_9ACTN</name>
<dbReference type="InterPro" id="IPR000873">
    <property type="entry name" value="AMP-dep_synth/lig_dom"/>
</dbReference>
<feature type="domain" description="AMP-binding enzyme C-terminal" evidence="2">
    <location>
        <begin position="380"/>
        <end position="444"/>
    </location>
</feature>
<dbReference type="SUPFAM" id="SSF56801">
    <property type="entry name" value="Acetyl-CoA synthetase-like"/>
    <property type="match status" value="2"/>
</dbReference>